<feature type="domain" description="Histidine kinase/HSP90-like ATPase" evidence="2">
    <location>
        <begin position="33"/>
        <end position="137"/>
    </location>
</feature>
<evidence type="ECO:0000256" key="1">
    <source>
        <dbReference type="ARBA" id="ARBA00022527"/>
    </source>
</evidence>
<dbReference type="InterPro" id="IPR003594">
    <property type="entry name" value="HATPase_dom"/>
</dbReference>
<dbReference type="RefSeq" id="WP_369228520.1">
    <property type="nucleotide sequence ID" value="NZ_CP163442.1"/>
</dbReference>
<evidence type="ECO:0000313" key="3">
    <source>
        <dbReference type="EMBL" id="XDQ49996.1"/>
    </source>
</evidence>
<dbReference type="SUPFAM" id="SSF55874">
    <property type="entry name" value="ATPase domain of HSP90 chaperone/DNA topoisomerase II/histidine kinase"/>
    <property type="match status" value="1"/>
</dbReference>
<dbReference type="InterPro" id="IPR036890">
    <property type="entry name" value="HATPase_C_sf"/>
</dbReference>
<dbReference type="InterPro" id="IPR050267">
    <property type="entry name" value="Anti-sigma-factor_SerPK"/>
</dbReference>
<geneLocation type="plasmid" evidence="3">
    <name>unnamed1</name>
</geneLocation>
<dbReference type="GO" id="GO:0004674">
    <property type="term" value="F:protein serine/threonine kinase activity"/>
    <property type="evidence" value="ECO:0007669"/>
    <property type="project" value="UniProtKB-KW"/>
</dbReference>
<keyword evidence="1" id="KW-0723">Serine/threonine-protein kinase</keyword>
<keyword evidence="3" id="KW-0547">Nucleotide-binding</keyword>
<proteinExistence type="predicted"/>
<organism evidence="3">
    <name type="scientific">Streptomyces sp. R39</name>
    <dbReference type="NCBI Taxonomy" id="3238631"/>
    <lineage>
        <taxon>Bacteria</taxon>
        <taxon>Bacillati</taxon>
        <taxon>Actinomycetota</taxon>
        <taxon>Actinomycetes</taxon>
        <taxon>Kitasatosporales</taxon>
        <taxon>Streptomycetaceae</taxon>
        <taxon>Streptomyces</taxon>
    </lineage>
</organism>
<dbReference type="AlphaFoldDB" id="A0AB39R5J8"/>
<dbReference type="CDD" id="cd16936">
    <property type="entry name" value="HATPase_RsbW-like"/>
    <property type="match status" value="1"/>
</dbReference>
<dbReference type="Pfam" id="PF13581">
    <property type="entry name" value="HATPase_c_2"/>
    <property type="match status" value="1"/>
</dbReference>
<protein>
    <submittedName>
        <fullName evidence="3">ATP-binding protein</fullName>
    </submittedName>
</protein>
<sequence length="151" mass="15940">MPIPATTSARATCLSGEPLAHVDADLTGLDRPQEVARCLVRDILGDADESWAEGIVLVADELVGNAYRHVEASKPIEIAVDLYGWGAVVQVTDGGSDVNAIPRRPELPMLEAEGGRGLILVEALASSWFARPTAPGKAVVALFHHPSGVLR</sequence>
<keyword evidence="1" id="KW-0808">Transferase</keyword>
<keyword evidence="3" id="KW-0614">Plasmid</keyword>
<dbReference type="EMBL" id="CP163442">
    <property type="protein sequence ID" value="XDQ49996.1"/>
    <property type="molecule type" value="Genomic_DNA"/>
</dbReference>
<reference evidence="3" key="1">
    <citation type="submission" date="2024-07" db="EMBL/GenBank/DDBJ databases">
        <authorList>
            <person name="Yu S.T."/>
        </authorList>
    </citation>
    <scope>NUCLEOTIDE SEQUENCE</scope>
    <source>
        <strain evidence="3">R39</strain>
        <plasmid evidence="3">unnamed1</plasmid>
    </source>
</reference>
<dbReference type="Gene3D" id="3.30.565.10">
    <property type="entry name" value="Histidine kinase-like ATPase, C-terminal domain"/>
    <property type="match status" value="1"/>
</dbReference>
<gene>
    <name evidence="3" type="ORF">AB5J52_48630</name>
</gene>
<name>A0AB39R5J8_9ACTN</name>
<dbReference type="PANTHER" id="PTHR35526">
    <property type="entry name" value="ANTI-SIGMA-F FACTOR RSBW-RELATED"/>
    <property type="match status" value="1"/>
</dbReference>
<keyword evidence="3" id="KW-0067">ATP-binding</keyword>
<dbReference type="GO" id="GO:0005524">
    <property type="term" value="F:ATP binding"/>
    <property type="evidence" value="ECO:0007669"/>
    <property type="project" value="UniProtKB-KW"/>
</dbReference>
<evidence type="ECO:0000259" key="2">
    <source>
        <dbReference type="Pfam" id="PF13581"/>
    </source>
</evidence>
<keyword evidence="1" id="KW-0418">Kinase</keyword>
<dbReference type="PANTHER" id="PTHR35526:SF3">
    <property type="entry name" value="ANTI-SIGMA-F FACTOR RSBW"/>
    <property type="match status" value="1"/>
</dbReference>
<accession>A0AB39R5J8</accession>